<dbReference type="InterPro" id="IPR050490">
    <property type="entry name" value="Bact_solute-bd_prot1"/>
</dbReference>
<dbReference type="SUPFAM" id="SSF53850">
    <property type="entry name" value="Periplasmic binding protein-like II"/>
    <property type="match status" value="1"/>
</dbReference>
<evidence type="ECO:0000313" key="2">
    <source>
        <dbReference type="Proteomes" id="UP000252770"/>
    </source>
</evidence>
<reference evidence="1 2" key="1">
    <citation type="submission" date="2018-07" db="EMBL/GenBank/DDBJ databases">
        <title>Desertimonas flava gen. nov. sp. nov.</title>
        <authorList>
            <person name="Liu S."/>
        </authorList>
    </citation>
    <scope>NUCLEOTIDE SEQUENCE [LARGE SCALE GENOMIC DNA]</scope>
    <source>
        <strain evidence="1 2">16Sb5-5</strain>
    </source>
</reference>
<dbReference type="Pfam" id="PF13416">
    <property type="entry name" value="SBP_bac_8"/>
    <property type="match status" value="1"/>
</dbReference>
<dbReference type="PROSITE" id="PS51318">
    <property type="entry name" value="TAT"/>
    <property type="match status" value="1"/>
</dbReference>
<accession>A0A367YYQ7</accession>
<comment type="caution">
    <text evidence="1">The sequence shown here is derived from an EMBL/GenBank/DDBJ whole genome shotgun (WGS) entry which is preliminary data.</text>
</comment>
<dbReference type="InterPro" id="IPR006311">
    <property type="entry name" value="TAT_signal"/>
</dbReference>
<name>A0A367YYQ7_9ACTN</name>
<dbReference type="Gene3D" id="3.40.190.10">
    <property type="entry name" value="Periplasmic binding protein-like II"/>
    <property type="match status" value="2"/>
</dbReference>
<keyword evidence="2" id="KW-1185">Reference proteome</keyword>
<organism evidence="1 2">
    <name type="scientific">Desertihabitans brevis</name>
    <dbReference type="NCBI Taxonomy" id="2268447"/>
    <lineage>
        <taxon>Bacteria</taxon>
        <taxon>Bacillati</taxon>
        <taxon>Actinomycetota</taxon>
        <taxon>Actinomycetes</taxon>
        <taxon>Propionibacteriales</taxon>
        <taxon>Propionibacteriaceae</taxon>
        <taxon>Desertihabitans</taxon>
    </lineage>
</organism>
<evidence type="ECO:0000313" key="1">
    <source>
        <dbReference type="EMBL" id="RCK70980.1"/>
    </source>
</evidence>
<dbReference type="EMBL" id="QOUI01000001">
    <property type="protein sequence ID" value="RCK70980.1"/>
    <property type="molecule type" value="Genomic_DNA"/>
</dbReference>
<gene>
    <name evidence="1" type="ORF">DT076_00365</name>
</gene>
<dbReference type="RefSeq" id="WP_114124682.1">
    <property type="nucleotide sequence ID" value="NZ_QOUI01000001.1"/>
</dbReference>
<proteinExistence type="predicted"/>
<sequence>MTLSRRGFLTAGAAAGGALLLPACGGGAGGGGGDPLRVSWYGGTPVHEGVEGALQAWGQAHPDVPYAVEKAPFDSYWDKLATQTAGNDTPDVLRMSMSYFSEYAGRGALADLGEAVGSTIRTDALDPDVATSGQLEDGLFGIGQSSISHAVFVHSGLLEQVGVGVPTDWTWSTFQDFVRGYAEEAGPGSWGCADLGGAFQTFEVFARQAGTGVFAPGGAGLAVSRETVEEWYAMWAQLRADGAAPPGDVSAESTSFEESLLVRGSAPLLAGFVQQVTFYQPLVPDADVELVPLPSADGSPGDLSGQFLKALDLWCVSARSRRTEDAERLVDFLLNDAAAVQSIGLTLGVPPSASSREVVAATADAAAQRAIDYVDRIEPEVGESPEPWPAGYGELLSTFGRLNEDIAFGRSDPGAAAQQFVDAAGVALGH</sequence>
<dbReference type="AlphaFoldDB" id="A0A367YYQ7"/>
<dbReference type="InterPro" id="IPR006059">
    <property type="entry name" value="SBP"/>
</dbReference>
<dbReference type="PANTHER" id="PTHR43649:SF30">
    <property type="entry name" value="ABC TRANSPORTER SUBSTRATE-BINDING PROTEIN"/>
    <property type="match status" value="1"/>
</dbReference>
<dbReference type="Proteomes" id="UP000252770">
    <property type="component" value="Unassembled WGS sequence"/>
</dbReference>
<dbReference type="PANTHER" id="PTHR43649">
    <property type="entry name" value="ARABINOSE-BINDING PROTEIN-RELATED"/>
    <property type="match status" value="1"/>
</dbReference>
<protein>
    <submittedName>
        <fullName evidence="1">Extracellular solute-binding protein</fullName>
    </submittedName>
</protein>